<keyword evidence="3" id="KW-1185">Reference proteome</keyword>
<sequence length="168" mass="19629">MDRERSDSMEGAMNLMHLNGIVRQAVKLVRGVRIDQQPEAFNFTVFSVISWFKVREVYPMSGEPRQFKRRDLRRGKALGWVEPHEQELHVRLEWGDPHGGTGTDHFRLISPEELHIESVLRVDGQLARYVTVYHRKPDRHRGGRGSHKGDHDHHSHDDEQDDERRAGK</sequence>
<feature type="compositionally biased region" description="Basic and acidic residues" evidence="1">
    <location>
        <begin position="147"/>
        <end position="168"/>
    </location>
</feature>
<accession>A0A150G9S6</accession>
<feature type="compositionally biased region" description="Basic residues" evidence="1">
    <location>
        <begin position="137"/>
        <end position="146"/>
    </location>
</feature>
<dbReference type="AlphaFoldDB" id="A0A150G9S6"/>
<dbReference type="Proteomes" id="UP000075714">
    <property type="component" value="Unassembled WGS sequence"/>
</dbReference>
<gene>
    <name evidence="2" type="ORF">GPECTOR_42g808</name>
</gene>
<dbReference type="EMBL" id="LSYV01000043">
    <property type="protein sequence ID" value="KXZ46597.1"/>
    <property type="molecule type" value="Genomic_DNA"/>
</dbReference>
<organism evidence="2 3">
    <name type="scientific">Gonium pectorale</name>
    <name type="common">Green alga</name>
    <dbReference type="NCBI Taxonomy" id="33097"/>
    <lineage>
        <taxon>Eukaryota</taxon>
        <taxon>Viridiplantae</taxon>
        <taxon>Chlorophyta</taxon>
        <taxon>core chlorophytes</taxon>
        <taxon>Chlorophyceae</taxon>
        <taxon>CS clade</taxon>
        <taxon>Chlamydomonadales</taxon>
        <taxon>Volvocaceae</taxon>
        <taxon>Gonium</taxon>
    </lineage>
</organism>
<protein>
    <submittedName>
        <fullName evidence="2">Uncharacterized protein</fullName>
    </submittedName>
</protein>
<reference evidence="3" key="1">
    <citation type="journal article" date="2016" name="Nat. Commun.">
        <title>The Gonium pectorale genome demonstrates co-option of cell cycle regulation during the evolution of multicellularity.</title>
        <authorList>
            <person name="Hanschen E.R."/>
            <person name="Marriage T.N."/>
            <person name="Ferris P.J."/>
            <person name="Hamaji T."/>
            <person name="Toyoda A."/>
            <person name="Fujiyama A."/>
            <person name="Neme R."/>
            <person name="Noguchi H."/>
            <person name="Minakuchi Y."/>
            <person name="Suzuki M."/>
            <person name="Kawai-Toyooka H."/>
            <person name="Smith D.R."/>
            <person name="Sparks H."/>
            <person name="Anderson J."/>
            <person name="Bakaric R."/>
            <person name="Luria V."/>
            <person name="Karger A."/>
            <person name="Kirschner M.W."/>
            <person name="Durand P.M."/>
            <person name="Michod R.E."/>
            <person name="Nozaki H."/>
            <person name="Olson B.J."/>
        </authorList>
    </citation>
    <scope>NUCLEOTIDE SEQUENCE [LARGE SCALE GENOMIC DNA]</scope>
    <source>
        <strain evidence="3">NIES-2863</strain>
    </source>
</reference>
<dbReference type="OrthoDB" id="533302at2759"/>
<evidence type="ECO:0000313" key="3">
    <source>
        <dbReference type="Proteomes" id="UP000075714"/>
    </source>
</evidence>
<comment type="caution">
    <text evidence="2">The sequence shown here is derived from an EMBL/GenBank/DDBJ whole genome shotgun (WGS) entry which is preliminary data.</text>
</comment>
<feature type="region of interest" description="Disordered" evidence="1">
    <location>
        <begin position="137"/>
        <end position="168"/>
    </location>
</feature>
<evidence type="ECO:0000256" key="1">
    <source>
        <dbReference type="SAM" id="MobiDB-lite"/>
    </source>
</evidence>
<evidence type="ECO:0000313" key="2">
    <source>
        <dbReference type="EMBL" id="KXZ46597.1"/>
    </source>
</evidence>
<proteinExistence type="predicted"/>
<name>A0A150G9S6_GONPE</name>